<dbReference type="SUPFAM" id="SSF103247">
    <property type="entry name" value="TT1751-like"/>
    <property type="match status" value="1"/>
</dbReference>
<dbReference type="Gene3D" id="3.30.310.70">
    <property type="entry name" value="TT1751-like domain"/>
    <property type="match status" value="1"/>
</dbReference>
<protein>
    <submittedName>
        <fullName evidence="2">DUF302 domain-containing protein</fullName>
    </submittedName>
</protein>
<evidence type="ECO:0000313" key="2">
    <source>
        <dbReference type="EMBL" id="XBG62384.1"/>
    </source>
</evidence>
<organism evidence="2">
    <name type="scientific">Pontimicrobium sp. SW4</name>
    <dbReference type="NCBI Taxonomy" id="3153519"/>
    <lineage>
        <taxon>Bacteria</taxon>
        <taxon>Pseudomonadati</taxon>
        <taxon>Bacteroidota</taxon>
        <taxon>Flavobacteriia</taxon>
        <taxon>Flavobacteriales</taxon>
        <taxon>Flavobacteriaceae</taxon>
        <taxon>Pontimicrobium</taxon>
    </lineage>
</organism>
<dbReference type="InterPro" id="IPR016796">
    <property type="entry name" value="UCP021774"/>
</dbReference>
<name>A0AAU7BWP9_9FLAO</name>
<gene>
    <name evidence="2" type="ORF">ABGB03_05635</name>
</gene>
<reference evidence="2" key="1">
    <citation type="submission" date="2024-05" db="EMBL/GenBank/DDBJ databases">
        <title>Pontimicrobium maritimus sp. nov., isolated form sea water.</title>
        <authorList>
            <person name="Muhammad N."/>
            <person name="Vuong T.Q."/>
            <person name="Han H.L."/>
            <person name="Kim S.-G."/>
        </authorList>
    </citation>
    <scope>NUCLEOTIDE SEQUENCE</scope>
    <source>
        <strain evidence="2">SW4</strain>
    </source>
</reference>
<dbReference type="RefSeq" id="WP_347925564.1">
    <property type="nucleotide sequence ID" value="NZ_CP157199.1"/>
</dbReference>
<dbReference type="InterPro" id="IPR005180">
    <property type="entry name" value="DUF302"/>
</dbReference>
<proteinExistence type="predicted"/>
<dbReference type="PANTHER" id="PTHR38342:SF1">
    <property type="entry name" value="SLR5037 PROTEIN"/>
    <property type="match status" value="1"/>
</dbReference>
<dbReference type="Pfam" id="PF03625">
    <property type="entry name" value="DUF302"/>
    <property type="match status" value="1"/>
</dbReference>
<dbReference type="InterPro" id="IPR035923">
    <property type="entry name" value="TT1751-like_sf"/>
</dbReference>
<dbReference type="PIRSF" id="PIRSF021774">
    <property type="entry name" value="UCP021774"/>
    <property type="match status" value="1"/>
</dbReference>
<dbReference type="CDD" id="cd14797">
    <property type="entry name" value="DUF302"/>
    <property type="match status" value="1"/>
</dbReference>
<evidence type="ECO:0000259" key="1">
    <source>
        <dbReference type="Pfam" id="PF03625"/>
    </source>
</evidence>
<accession>A0AAU7BWP9</accession>
<sequence>MKYYYNTIVTGGFEDIEVKVVELLKKEGFGVLTQIDIQQTLKKKLNVDFKKYKILGACNPSFAYKALLAEDKIGTMLPCNIIIQELSSNTIEVSAINPLVSMQAVNNVTLKVVAQEVSSKLENIINSVHNEN</sequence>
<feature type="domain" description="DUF302" evidence="1">
    <location>
        <begin position="35"/>
        <end position="98"/>
    </location>
</feature>
<dbReference type="EMBL" id="CP157199">
    <property type="protein sequence ID" value="XBG62384.1"/>
    <property type="molecule type" value="Genomic_DNA"/>
</dbReference>
<dbReference type="PANTHER" id="PTHR38342">
    <property type="entry name" value="SLR5037 PROTEIN"/>
    <property type="match status" value="1"/>
</dbReference>
<dbReference type="AlphaFoldDB" id="A0AAU7BWP9"/>